<evidence type="ECO:0000313" key="9">
    <source>
        <dbReference type="Proteomes" id="UP000081671"/>
    </source>
</evidence>
<proteinExistence type="predicted"/>
<dbReference type="GeneID" id="105997476"/>
<dbReference type="PANTHER" id="PTHR47386:SF1">
    <property type="entry name" value="TUMOR NECROSIS FACTOR RECEPTOR SUPERFAMILY MEMBER 1B"/>
    <property type="match status" value="1"/>
</dbReference>
<dbReference type="GO" id="GO:0051044">
    <property type="term" value="P:positive regulation of membrane protein ectodomain proteolysis"/>
    <property type="evidence" value="ECO:0007669"/>
    <property type="project" value="TreeGrafter"/>
</dbReference>
<keyword evidence="4" id="KW-0325">Glycoprotein</keyword>
<feature type="domain" description="TNFR-Cys" evidence="8">
    <location>
        <begin position="164"/>
        <end position="205"/>
    </location>
</feature>
<feature type="compositionally biased region" description="Low complexity" evidence="6">
    <location>
        <begin position="403"/>
        <end position="414"/>
    </location>
</feature>
<feature type="region of interest" description="Disordered" evidence="6">
    <location>
        <begin position="1"/>
        <end position="39"/>
    </location>
</feature>
<dbReference type="AlphaFoldDB" id="A0A1S3GES9"/>
<dbReference type="PROSITE" id="PS00652">
    <property type="entry name" value="TNFR_NGFR_1"/>
    <property type="match status" value="2"/>
</dbReference>
<reference evidence="10" key="1">
    <citation type="submission" date="2025-08" db="UniProtKB">
        <authorList>
            <consortium name="RefSeq"/>
        </authorList>
    </citation>
    <scope>IDENTIFICATION</scope>
    <source>
        <tissue evidence="10">Kidney</tissue>
    </source>
</reference>
<feature type="region of interest" description="Disordered" evidence="6">
    <location>
        <begin position="396"/>
        <end position="450"/>
    </location>
</feature>
<accession>A0A1S3GES9</accession>
<evidence type="ECO:0000256" key="1">
    <source>
        <dbReference type="ARBA" id="ARBA00022729"/>
    </source>
</evidence>
<dbReference type="Proteomes" id="UP000081671">
    <property type="component" value="Unplaced"/>
</dbReference>
<evidence type="ECO:0000259" key="8">
    <source>
        <dbReference type="PROSITE" id="PS50050"/>
    </source>
</evidence>
<evidence type="ECO:0000256" key="3">
    <source>
        <dbReference type="ARBA" id="ARBA00023157"/>
    </source>
</evidence>
<feature type="transmembrane region" description="Helical" evidence="7">
    <location>
        <begin position="343"/>
        <end position="369"/>
    </location>
</feature>
<feature type="compositionally biased region" description="Basic and acidic residues" evidence="6">
    <location>
        <begin position="510"/>
        <end position="522"/>
    </location>
</feature>
<organism evidence="9 10">
    <name type="scientific">Dipodomys ordii</name>
    <name type="common">Ord's kangaroo rat</name>
    <dbReference type="NCBI Taxonomy" id="10020"/>
    <lineage>
        <taxon>Eukaryota</taxon>
        <taxon>Metazoa</taxon>
        <taxon>Chordata</taxon>
        <taxon>Craniata</taxon>
        <taxon>Vertebrata</taxon>
        <taxon>Euteleostomi</taxon>
        <taxon>Mammalia</taxon>
        <taxon>Eutheria</taxon>
        <taxon>Euarchontoglires</taxon>
        <taxon>Glires</taxon>
        <taxon>Rodentia</taxon>
        <taxon>Castorimorpha</taxon>
        <taxon>Heteromyidae</taxon>
        <taxon>Dipodomyinae</taxon>
        <taxon>Dipodomys</taxon>
    </lineage>
</organism>
<dbReference type="InParanoid" id="A0A1S3GES9"/>
<keyword evidence="7" id="KW-1133">Transmembrane helix</keyword>
<sequence>MACRHVVAPPRSPGLQSQGSKVNTQMSLPPPVMPQGSRSCYLEHLPQAKNEDEEEEEELEERSAKQILPGNGVSELWGKFLADFLVSGTASWGRRPTPPRVESGYPSALGHTGVTSTSYAQSSGNKCQKEEYFENKVQKCCRMCPPGQHVERSCTETTDTVCVDCEDSTYTRIWHWASTCLSCRAPCGSYQIETQACTRKQNRACVCRPDLYCMLGNPDSCKLCVPLSKCGPGFGVARKRAANGDVLCTACTYGTFSNTTSSTDTCRPHRVCAVLAVPGNAHMDAICLSSTPGAVPEADPTSQPLTVGPQPVEPGTGPSPAASTSLLFPHGSKPPAESSRTSISLPIGLIVGVTALGLLLVGLVNCVILTQKKKKFFCLPREAKVPYLPAEKEQQHLLTTAPSSSSSSLESSASVLGKRTPPRHQVQAPATDKATGPGEARASAPCFPESPGGHGTHVKVTCIVNVCGSLEHGSSCSSQANTTVEDPDANPVDCPVVAAAAAADEQVPFSKEERPFHSHTETPETLQSPEEKPLPLGVPDAGMQAR</sequence>
<feature type="domain" description="TNFR-Cys" evidence="8">
    <location>
        <begin position="126"/>
        <end position="162"/>
    </location>
</feature>
<feature type="region of interest" description="Disordered" evidence="6">
    <location>
        <begin position="504"/>
        <end position="546"/>
    </location>
</feature>
<dbReference type="GO" id="GO:0008630">
    <property type="term" value="P:intrinsic apoptotic signaling pathway in response to DNA damage"/>
    <property type="evidence" value="ECO:0007669"/>
    <property type="project" value="TreeGrafter"/>
</dbReference>
<feature type="disulfide bond" evidence="5">
    <location>
        <begin position="144"/>
        <end position="162"/>
    </location>
</feature>
<feature type="repeat" description="TNFR-Cys" evidence="5">
    <location>
        <begin position="126"/>
        <end position="162"/>
    </location>
</feature>
<evidence type="ECO:0000256" key="2">
    <source>
        <dbReference type="ARBA" id="ARBA00022737"/>
    </source>
</evidence>
<dbReference type="InterPro" id="IPR051670">
    <property type="entry name" value="TNF_chemokine_rcpt-like"/>
</dbReference>
<keyword evidence="3 5" id="KW-1015">Disulfide bond</keyword>
<name>A0A1S3GES9_DIPOR</name>
<dbReference type="GO" id="GO:0016020">
    <property type="term" value="C:membrane"/>
    <property type="evidence" value="ECO:0007669"/>
    <property type="project" value="InterPro"/>
</dbReference>
<dbReference type="InterPro" id="IPR001368">
    <property type="entry name" value="TNFR/NGFR_Cys_rich_reg"/>
</dbReference>
<dbReference type="FunCoup" id="A0A1S3GES9">
    <property type="interactions" value="454"/>
</dbReference>
<dbReference type="GO" id="GO:0005031">
    <property type="term" value="F:tumor necrosis factor receptor activity"/>
    <property type="evidence" value="ECO:0007669"/>
    <property type="project" value="InterPro"/>
</dbReference>
<dbReference type="GO" id="GO:0150079">
    <property type="term" value="P:negative regulation of neuroinflammatory response"/>
    <property type="evidence" value="ECO:0007669"/>
    <property type="project" value="TreeGrafter"/>
</dbReference>
<dbReference type="GO" id="GO:0097191">
    <property type="term" value="P:extrinsic apoptotic signaling pathway"/>
    <property type="evidence" value="ECO:0007669"/>
    <property type="project" value="TreeGrafter"/>
</dbReference>
<keyword evidence="10" id="KW-0675">Receptor</keyword>
<keyword evidence="7" id="KW-0472">Membrane</keyword>
<keyword evidence="9" id="KW-1185">Reference proteome</keyword>
<keyword evidence="2" id="KW-0677">Repeat</keyword>
<dbReference type="GO" id="GO:0031643">
    <property type="term" value="P:positive regulation of myelination"/>
    <property type="evidence" value="ECO:0007669"/>
    <property type="project" value="TreeGrafter"/>
</dbReference>
<evidence type="ECO:0000313" key="10">
    <source>
        <dbReference type="RefSeq" id="XP_012887363.1"/>
    </source>
</evidence>
<dbReference type="FunFam" id="2.10.50.10:FF:000036">
    <property type="entry name" value="Tumor necrosis factor receptor superfamily member 1B"/>
    <property type="match status" value="1"/>
</dbReference>
<dbReference type="GO" id="GO:0042129">
    <property type="term" value="P:regulation of T cell proliferation"/>
    <property type="evidence" value="ECO:0007669"/>
    <property type="project" value="TreeGrafter"/>
</dbReference>
<dbReference type="Gene3D" id="2.10.50.10">
    <property type="entry name" value="Tumor Necrosis Factor Receptor, subunit A, domain 2"/>
    <property type="match status" value="2"/>
</dbReference>
<feature type="repeat" description="TNFR-Cys" evidence="5">
    <location>
        <begin position="164"/>
        <end position="205"/>
    </location>
</feature>
<evidence type="ECO:0000256" key="7">
    <source>
        <dbReference type="SAM" id="Phobius"/>
    </source>
</evidence>
<keyword evidence="1" id="KW-0732">Signal</keyword>
<feature type="disulfide bond" evidence="5">
    <location>
        <begin position="187"/>
        <end position="205"/>
    </location>
</feature>
<dbReference type="SMART" id="SM00208">
    <property type="entry name" value="TNFR"/>
    <property type="match status" value="4"/>
</dbReference>
<dbReference type="PRINTS" id="PR01919">
    <property type="entry name" value="TNFACTORR1B"/>
</dbReference>
<evidence type="ECO:0000256" key="5">
    <source>
        <dbReference type="PROSITE-ProRule" id="PRU00206"/>
    </source>
</evidence>
<dbReference type="Pfam" id="PF00020">
    <property type="entry name" value="TNFR_c6"/>
    <property type="match status" value="2"/>
</dbReference>
<protein>
    <submittedName>
        <fullName evidence="10">Tumor necrosis factor receptor superfamily member 1B</fullName>
    </submittedName>
</protein>
<feature type="disulfide bond" evidence="5">
    <location>
        <begin position="165"/>
        <end position="180"/>
    </location>
</feature>
<dbReference type="RefSeq" id="XP_012887363.1">
    <property type="nucleotide sequence ID" value="XM_013031909.1"/>
</dbReference>
<dbReference type="PROSITE" id="PS50050">
    <property type="entry name" value="TNFR_NGFR_2"/>
    <property type="match status" value="2"/>
</dbReference>
<feature type="compositionally biased region" description="Polar residues" evidence="6">
    <location>
        <begin position="14"/>
        <end position="27"/>
    </location>
</feature>
<dbReference type="OrthoDB" id="9450607at2759"/>
<dbReference type="GO" id="GO:0002724">
    <property type="term" value="P:regulation of T cell cytokine production"/>
    <property type="evidence" value="ECO:0007669"/>
    <property type="project" value="TreeGrafter"/>
</dbReference>
<dbReference type="SUPFAM" id="SSF57586">
    <property type="entry name" value="TNF receptor-like"/>
    <property type="match status" value="2"/>
</dbReference>
<evidence type="ECO:0000256" key="4">
    <source>
        <dbReference type="ARBA" id="ARBA00023180"/>
    </source>
</evidence>
<evidence type="ECO:0000256" key="6">
    <source>
        <dbReference type="SAM" id="MobiDB-lite"/>
    </source>
</evidence>
<dbReference type="KEGG" id="dord:105997476"/>
<feature type="disulfide bond" evidence="5">
    <location>
        <begin position="141"/>
        <end position="154"/>
    </location>
</feature>
<dbReference type="PANTHER" id="PTHR47386">
    <property type="entry name" value="TUMOR NECROSIS FACTOR RECEPTOR SUPERFAMILY MEMBER 1B"/>
    <property type="match status" value="1"/>
</dbReference>
<dbReference type="GO" id="GO:0048714">
    <property type="term" value="P:positive regulation of oligodendrocyte differentiation"/>
    <property type="evidence" value="ECO:0007669"/>
    <property type="project" value="TreeGrafter"/>
</dbReference>
<gene>
    <name evidence="10" type="primary">Tnfrsf1b</name>
</gene>
<keyword evidence="7" id="KW-0812">Transmembrane</keyword>
<dbReference type="GO" id="GO:0043120">
    <property type="term" value="F:tumor necrosis factor binding"/>
    <property type="evidence" value="ECO:0007669"/>
    <property type="project" value="TreeGrafter"/>
</dbReference>
<dbReference type="CTD" id="7133"/>
<feature type="region of interest" description="Disordered" evidence="6">
    <location>
        <begin position="294"/>
        <end position="339"/>
    </location>
</feature>
<dbReference type="InterPro" id="IPR020411">
    <property type="entry name" value="TNFR_1B"/>
</dbReference>
<comment type="caution">
    <text evidence="5">Lacks conserved residue(s) required for the propagation of feature annotation.</text>
</comment>